<proteinExistence type="inferred from homology"/>
<evidence type="ECO:0000313" key="11">
    <source>
        <dbReference type="EMBL" id="MDR5589751.1"/>
    </source>
</evidence>
<dbReference type="PANTHER" id="PTHR36999">
    <property type="entry name" value="ISOCITRATE DEHYDROGENASE [NADP]"/>
    <property type="match status" value="1"/>
</dbReference>
<evidence type="ECO:0000256" key="6">
    <source>
        <dbReference type="ARBA" id="ARBA00022857"/>
    </source>
</evidence>
<evidence type="ECO:0000256" key="9">
    <source>
        <dbReference type="ARBA" id="ARBA00046318"/>
    </source>
</evidence>
<keyword evidence="2 10" id="KW-0329">Glyoxylate bypass</keyword>
<dbReference type="NCBIfam" id="TIGR00178">
    <property type="entry name" value="monomer_idh"/>
    <property type="match status" value="1"/>
</dbReference>
<keyword evidence="6 10" id="KW-0521">NADP</keyword>
<comment type="cofactor">
    <cofactor evidence="1">
        <name>Mg(2+)</name>
        <dbReference type="ChEBI" id="CHEBI:18420"/>
    </cofactor>
</comment>
<comment type="similarity">
    <text evidence="9 10">Belongs to the monomeric-type IDH family.</text>
</comment>
<organism evidence="11 12">
    <name type="scientific">Christiangramia sediminicola</name>
    <dbReference type="NCBI Taxonomy" id="3073267"/>
    <lineage>
        <taxon>Bacteria</taxon>
        <taxon>Pseudomonadati</taxon>
        <taxon>Bacteroidota</taxon>
        <taxon>Flavobacteriia</taxon>
        <taxon>Flavobacteriales</taxon>
        <taxon>Flavobacteriaceae</taxon>
        <taxon>Christiangramia</taxon>
    </lineage>
</organism>
<dbReference type="EMBL" id="JAVJIU010000002">
    <property type="protein sequence ID" value="MDR5589751.1"/>
    <property type="molecule type" value="Genomic_DNA"/>
</dbReference>
<evidence type="ECO:0000256" key="10">
    <source>
        <dbReference type="PIRNR" id="PIRNR009407"/>
    </source>
</evidence>
<protein>
    <recommendedName>
        <fullName evidence="10">Isocitrate dehydrogenase [NADP]</fullName>
        <ecNumber evidence="10">1.1.1.42</ecNumber>
    </recommendedName>
    <alternativeName>
        <fullName evidence="10">Oxalosuccinate decarboxylase</fullName>
    </alternativeName>
</protein>
<comment type="caution">
    <text evidence="11">The sequence shown here is derived from an EMBL/GenBank/DDBJ whole genome shotgun (WGS) entry which is preliminary data.</text>
</comment>
<reference evidence="12" key="1">
    <citation type="submission" date="2023-07" db="EMBL/GenBank/DDBJ databases">
        <title>Christiangramia sp. SM2212., a novel bacterium of the family Flavobacteriaceae isolated from the sea sediment.</title>
        <authorList>
            <person name="Wang J."/>
            <person name="Zhang X."/>
        </authorList>
    </citation>
    <scope>NUCLEOTIDE SEQUENCE [LARGE SCALE GENOMIC DNA]</scope>
    <source>
        <strain evidence="12">SM2212</strain>
    </source>
</reference>
<dbReference type="PIRSF" id="PIRSF009407">
    <property type="entry name" value="IDH_monmr"/>
    <property type="match status" value="1"/>
</dbReference>
<keyword evidence="5" id="KW-0460">Magnesium</keyword>
<dbReference type="InterPro" id="IPR004436">
    <property type="entry name" value="Isocitrate_DH_NADP_mono"/>
</dbReference>
<dbReference type="Gene3D" id="3.40.718.10">
    <property type="entry name" value="Isopropylmalate Dehydrogenase"/>
    <property type="match status" value="2"/>
</dbReference>
<evidence type="ECO:0000256" key="5">
    <source>
        <dbReference type="ARBA" id="ARBA00022842"/>
    </source>
</evidence>
<evidence type="ECO:0000256" key="7">
    <source>
        <dbReference type="ARBA" id="ARBA00023002"/>
    </source>
</evidence>
<dbReference type="Proteomes" id="UP001257234">
    <property type="component" value="Unassembled WGS sequence"/>
</dbReference>
<sequence length="742" mass="82203">MSQKEKIIYTKTDEAPMLATYSFLPIIEAFTKAAGVSLETRDISLAGRILSQFPDYLKEDQKVTDDLAELGELAKKPEANIIKLPNISASIPQLKNAISELQSKGFAIPDYPDEPSNDKEKEIQARYDKVKGSAVNPVLREGNSDRRAPKAVKNFAKKNPHRMGEWSSDSKTHVATMSEGDFRSNEKSLTLSSDDILKIEFTSESGDKKVLKDNLKVLNGEVVDATVMSKKALLDFLRKEVKDAKEKDVLFSLHMKATMMKVSDPIIFGHAVEVFFEDVFEKYGAELEKAGADQNSGLGDVLNAIETLPEDKRNEIKSAIEKDLKDGPDIAMVNSDEGITNLHVPSDVIIDASMPAMIRTSGQMWNAEGKTQDTKAVIPDSSYAGLYQATIDFCKEHGAFDPTTMGTVPNVGLMAQKAEEYGSHDKTFEIPSNGTVKVINSKGETILEHHVEKGDIWRMCQVKDAPIQDWIKLAISRAQATKMPAVFWLDKNRAHDAELIKKVNKYLPEHNTEGLEIKIMAPTEATKYTLERVKAGKDTISVTGNVLRDYLTDLFPILELGTSAKMLSIVPLMNGGGLFETGAGGSAPKHVQQFVKEGHLRWDSLGEFLALAVSLEHLGNKYDNSKALTLAEALDEATERFLNEGRSPSRKVNELDNRGSHFYLALYWAEALSTQTSNTDLNIYFGRVAKMMEENQEKILQDLLDAQGSPVDIGGYYEPDEELTKKAMRPSDKLNEILATDA</sequence>
<keyword evidence="12" id="KW-1185">Reference proteome</keyword>
<name>A0ABU1EMY7_9FLAO</name>
<dbReference type="EC" id="1.1.1.42" evidence="10"/>
<keyword evidence="7 10" id="KW-0560">Oxidoreductase</keyword>
<dbReference type="Pfam" id="PF03971">
    <property type="entry name" value="IDH"/>
    <property type="match status" value="1"/>
</dbReference>
<dbReference type="SUPFAM" id="SSF53659">
    <property type="entry name" value="Isocitrate/Isopropylmalate dehydrogenase-like"/>
    <property type="match status" value="1"/>
</dbReference>
<gene>
    <name evidence="11" type="ORF">RE431_03815</name>
</gene>
<evidence type="ECO:0000313" key="12">
    <source>
        <dbReference type="Proteomes" id="UP001257234"/>
    </source>
</evidence>
<evidence type="ECO:0000256" key="3">
    <source>
        <dbReference type="ARBA" id="ARBA00022532"/>
    </source>
</evidence>
<keyword evidence="4" id="KW-0479">Metal-binding</keyword>
<dbReference type="PANTHER" id="PTHR36999:SF1">
    <property type="entry name" value="ISOCITRATE DEHYDROGENASE (NADP(+))"/>
    <property type="match status" value="1"/>
</dbReference>
<dbReference type="RefSeq" id="WP_309560643.1">
    <property type="nucleotide sequence ID" value="NZ_JAVJIU010000002.1"/>
</dbReference>
<keyword evidence="3 10" id="KW-0816">Tricarboxylic acid cycle</keyword>
<evidence type="ECO:0000256" key="4">
    <source>
        <dbReference type="ARBA" id="ARBA00022723"/>
    </source>
</evidence>
<evidence type="ECO:0000256" key="8">
    <source>
        <dbReference type="ARBA" id="ARBA00023554"/>
    </source>
</evidence>
<evidence type="ECO:0000256" key="1">
    <source>
        <dbReference type="ARBA" id="ARBA00001946"/>
    </source>
</evidence>
<accession>A0ABU1EMY7</accession>
<comment type="catalytic activity">
    <reaction evidence="8 10">
        <text>D-threo-isocitrate + NADP(+) = 2-oxoglutarate + CO2 + NADPH</text>
        <dbReference type="Rhea" id="RHEA:19629"/>
        <dbReference type="ChEBI" id="CHEBI:15562"/>
        <dbReference type="ChEBI" id="CHEBI:16526"/>
        <dbReference type="ChEBI" id="CHEBI:16810"/>
        <dbReference type="ChEBI" id="CHEBI:57783"/>
        <dbReference type="ChEBI" id="CHEBI:58349"/>
        <dbReference type="EC" id="1.1.1.42"/>
    </reaction>
</comment>
<evidence type="ECO:0000256" key="2">
    <source>
        <dbReference type="ARBA" id="ARBA00022435"/>
    </source>
</evidence>
<dbReference type="GO" id="GO:0004450">
    <property type="term" value="F:isocitrate dehydrogenase (NADP+) activity"/>
    <property type="evidence" value="ECO:0007669"/>
    <property type="project" value="UniProtKB-EC"/>
</dbReference>